<sequence>MEKTLKAELNSPVTADNPHLSREHIAAIEQGFTQAINRENTFAEKYDLRQRLFGTDDVLPMWVADMDLPTPPFIIETLQQRLEHLVLGYNLMPETLYQSIIDWQAQHHYVVQGSHIRFTHNVANGFFMAVQAFSQAGDGVLVMPPIYPPFLNAPQANGRQTIEVPLVLNNERYEMDFAAIETAIKKFHVKLLLFCNPQNPSGRVWSKEELQQLAEICLRHNVVILSDEIHSDLTFAPHQHIPMASLSEDIAQQTITLSSPGKTFNLGGLQVGYAIIDNPQLRKQYTQICQQNSIHDLNTFALHATISAYSQQGREYLPLLKQHLQNNIQTFSGFLSEHYPKVNVMQPQAGYLVWLDFSEMFDNQQELKAWLINDCKLGLNDGLSFGEVGKGYMRINLAVSTKTLQQAIQRMQKTLLQCNSVS</sequence>
<dbReference type="InterPro" id="IPR004839">
    <property type="entry name" value="Aminotransferase_I/II_large"/>
</dbReference>
<keyword evidence="8" id="KW-1185">Reference proteome</keyword>
<dbReference type="Gene3D" id="3.90.1150.10">
    <property type="entry name" value="Aspartate Aminotransferase, domain 1"/>
    <property type="match status" value="1"/>
</dbReference>
<dbReference type="Gene3D" id="3.40.640.10">
    <property type="entry name" value="Type I PLP-dependent aspartate aminotransferase-like (Major domain)"/>
    <property type="match status" value="1"/>
</dbReference>
<dbReference type="InterPro" id="IPR027619">
    <property type="entry name" value="C-S_lyase_PatB-like"/>
</dbReference>
<proteinExistence type="inferred from homology"/>
<evidence type="ECO:0000313" key="8">
    <source>
        <dbReference type="Proteomes" id="UP000664835"/>
    </source>
</evidence>
<dbReference type="NCBIfam" id="TIGR04350">
    <property type="entry name" value="C_S_lyase_PatB"/>
    <property type="match status" value="1"/>
</dbReference>
<name>A0ABS3Q668_9GAMM</name>
<dbReference type="PANTHER" id="PTHR43525">
    <property type="entry name" value="PROTEIN MALY"/>
    <property type="match status" value="1"/>
</dbReference>
<dbReference type="Pfam" id="PF00155">
    <property type="entry name" value="Aminotran_1_2"/>
    <property type="match status" value="1"/>
</dbReference>
<dbReference type="Proteomes" id="UP000664835">
    <property type="component" value="Unassembled WGS sequence"/>
</dbReference>
<dbReference type="PANTHER" id="PTHR43525:SF1">
    <property type="entry name" value="PROTEIN MALY"/>
    <property type="match status" value="1"/>
</dbReference>
<reference evidence="7 8" key="1">
    <citation type="submission" date="2021-03" db="EMBL/GenBank/DDBJ databases">
        <title>Thiomicrorhabdus sp.nov.,novel sulfur-oxidizing bacteria isolated from coastal sediment.</title>
        <authorList>
            <person name="Liu X."/>
        </authorList>
    </citation>
    <scope>NUCLEOTIDE SEQUENCE [LARGE SCALE GENOMIC DNA]</scope>
    <source>
        <strain evidence="7 8">6S2-11</strain>
    </source>
</reference>
<dbReference type="InterPro" id="IPR015422">
    <property type="entry name" value="PyrdxlP-dep_Trfase_small"/>
</dbReference>
<dbReference type="EMBL" id="JAGETV010000017">
    <property type="protein sequence ID" value="MBO1927796.1"/>
    <property type="molecule type" value="Genomic_DNA"/>
</dbReference>
<dbReference type="InterPro" id="IPR015421">
    <property type="entry name" value="PyrdxlP-dep_Trfase_major"/>
</dbReference>
<keyword evidence="3" id="KW-0663">Pyridoxal phosphate</keyword>
<evidence type="ECO:0000256" key="3">
    <source>
        <dbReference type="ARBA" id="ARBA00022898"/>
    </source>
</evidence>
<evidence type="ECO:0000313" key="7">
    <source>
        <dbReference type="EMBL" id="MBO1927796.1"/>
    </source>
</evidence>
<gene>
    <name evidence="7" type="ORF">J3998_09425</name>
</gene>
<dbReference type="InterPro" id="IPR051798">
    <property type="entry name" value="Class-II_PLP-Dep_Aminotrans"/>
</dbReference>
<dbReference type="RefSeq" id="WP_208150410.1">
    <property type="nucleotide sequence ID" value="NZ_JAGETV010000017.1"/>
</dbReference>
<dbReference type="EC" id="4.4.1.13" evidence="2"/>
<keyword evidence="4 7" id="KW-0456">Lyase</keyword>
<evidence type="ECO:0000256" key="2">
    <source>
        <dbReference type="ARBA" id="ARBA00012224"/>
    </source>
</evidence>
<comment type="caution">
    <text evidence="7">The sequence shown here is derived from an EMBL/GenBank/DDBJ whole genome shotgun (WGS) entry which is preliminary data.</text>
</comment>
<evidence type="ECO:0000256" key="5">
    <source>
        <dbReference type="ARBA" id="ARBA00037974"/>
    </source>
</evidence>
<accession>A0ABS3Q668</accession>
<evidence type="ECO:0000259" key="6">
    <source>
        <dbReference type="Pfam" id="PF00155"/>
    </source>
</evidence>
<evidence type="ECO:0000256" key="1">
    <source>
        <dbReference type="ARBA" id="ARBA00001933"/>
    </source>
</evidence>
<protein>
    <recommendedName>
        <fullName evidence="2">cysteine-S-conjugate beta-lyase</fullName>
        <ecNumber evidence="2">4.4.1.13</ecNumber>
    </recommendedName>
</protein>
<dbReference type="CDD" id="cd00609">
    <property type="entry name" value="AAT_like"/>
    <property type="match status" value="1"/>
</dbReference>
<dbReference type="GO" id="GO:0016829">
    <property type="term" value="F:lyase activity"/>
    <property type="evidence" value="ECO:0007669"/>
    <property type="project" value="UniProtKB-KW"/>
</dbReference>
<comment type="similarity">
    <text evidence="5">Belongs to the class-II pyridoxal-phosphate-dependent aminotransferase family. MalY/PatB cystathionine beta-lyase subfamily.</text>
</comment>
<dbReference type="InterPro" id="IPR015424">
    <property type="entry name" value="PyrdxlP-dep_Trfase"/>
</dbReference>
<organism evidence="7 8">
    <name type="scientific">Thiomicrorhabdus marina</name>
    <dbReference type="NCBI Taxonomy" id="2818442"/>
    <lineage>
        <taxon>Bacteria</taxon>
        <taxon>Pseudomonadati</taxon>
        <taxon>Pseudomonadota</taxon>
        <taxon>Gammaproteobacteria</taxon>
        <taxon>Thiotrichales</taxon>
        <taxon>Piscirickettsiaceae</taxon>
        <taxon>Thiomicrorhabdus</taxon>
    </lineage>
</organism>
<comment type="cofactor">
    <cofactor evidence="1">
        <name>pyridoxal 5'-phosphate</name>
        <dbReference type="ChEBI" id="CHEBI:597326"/>
    </cofactor>
</comment>
<dbReference type="SUPFAM" id="SSF53383">
    <property type="entry name" value="PLP-dependent transferases"/>
    <property type="match status" value="1"/>
</dbReference>
<evidence type="ECO:0000256" key="4">
    <source>
        <dbReference type="ARBA" id="ARBA00023239"/>
    </source>
</evidence>
<feature type="domain" description="Aminotransferase class I/classII large" evidence="6">
    <location>
        <begin position="127"/>
        <end position="410"/>
    </location>
</feature>